<sequence length="246" mass="27294">VAGIAQVAKEQPIIAPLIGFRPKLFLGSLLTGLLVGVLFYSWGYQIVNDIGVAGISRPVFWGFYITNFVFWIGISHAGTLISAILRVTQAEWRRPVTRCAEAITAFALMIGGLFPLIHLGRPWLAWYMVPIPTARGIWPNFRSPLMWDIMAITTYLLGSLLYLFLPLVPDMAILRDRAAKENPRSIKTLFFTALALGWRGTPQQWHSLEAGIRAMAVIIIPVAVSVHTIVSWDFAVAVAVEGWHAT</sequence>
<dbReference type="Gene3D" id="1.20.1630.10">
    <property type="entry name" value="Formate dehydrogenase/DMSO reductase domain"/>
    <property type="match status" value="1"/>
</dbReference>
<dbReference type="AlphaFoldDB" id="A0A382PRG6"/>
<evidence type="ECO:0000256" key="7">
    <source>
        <dbReference type="SAM" id="Phobius"/>
    </source>
</evidence>
<evidence type="ECO:0000313" key="8">
    <source>
        <dbReference type="EMBL" id="SVC74582.1"/>
    </source>
</evidence>
<organism evidence="8">
    <name type="scientific">marine metagenome</name>
    <dbReference type="NCBI Taxonomy" id="408172"/>
    <lineage>
        <taxon>unclassified sequences</taxon>
        <taxon>metagenomes</taxon>
        <taxon>ecological metagenomes</taxon>
    </lineage>
</organism>
<feature type="non-terminal residue" evidence="8">
    <location>
        <position position="1"/>
    </location>
</feature>
<gene>
    <name evidence="8" type="ORF">METZ01_LOCUS327436</name>
</gene>
<keyword evidence="5 7" id="KW-1133">Transmembrane helix</keyword>
<dbReference type="Pfam" id="PF03916">
    <property type="entry name" value="NrfD"/>
    <property type="match status" value="1"/>
</dbReference>
<keyword evidence="3" id="KW-1003">Cell membrane</keyword>
<name>A0A382PRG6_9ZZZZ</name>
<evidence type="ECO:0008006" key="9">
    <source>
        <dbReference type="Google" id="ProtNLM"/>
    </source>
</evidence>
<feature type="transmembrane region" description="Helical" evidence="7">
    <location>
        <begin position="99"/>
        <end position="119"/>
    </location>
</feature>
<evidence type="ECO:0000256" key="1">
    <source>
        <dbReference type="ARBA" id="ARBA00004651"/>
    </source>
</evidence>
<keyword evidence="4 7" id="KW-0812">Transmembrane</keyword>
<evidence type="ECO:0000256" key="5">
    <source>
        <dbReference type="ARBA" id="ARBA00022989"/>
    </source>
</evidence>
<dbReference type="PANTHER" id="PTHR43044:SF2">
    <property type="entry name" value="POLYSULPHIDE REDUCTASE NRFD"/>
    <property type="match status" value="1"/>
</dbReference>
<dbReference type="PANTHER" id="PTHR43044">
    <property type="match status" value="1"/>
</dbReference>
<protein>
    <recommendedName>
        <fullName evidence="9">Polysulfide reductase</fullName>
    </recommendedName>
</protein>
<reference evidence="8" key="1">
    <citation type="submission" date="2018-05" db="EMBL/GenBank/DDBJ databases">
        <authorList>
            <person name="Lanie J.A."/>
            <person name="Ng W.-L."/>
            <person name="Kazmierczak K.M."/>
            <person name="Andrzejewski T.M."/>
            <person name="Davidsen T.M."/>
            <person name="Wayne K.J."/>
            <person name="Tettelin H."/>
            <person name="Glass J.I."/>
            <person name="Rusch D."/>
            <person name="Podicherti R."/>
            <person name="Tsui H.-C.T."/>
            <person name="Winkler M.E."/>
        </authorList>
    </citation>
    <scope>NUCLEOTIDE SEQUENCE</scope>
</reference>
<evidence type="ECO:0000256" key="6">
    <source>
        <dbReference type="ARBA" id="ARBA00023136"/>
    </source>
</evidence>
<feature type="transmembrane region" description="Helical" evidence="7">
    <location>
        <begin position="24"/>
        <end position="43"/>
    </location>
</feature>
<feature type="transmembrane region" description="Helical" evidence="7">
    <location>
        <begin position="63"/>
        <end position="87"/>
    </location>
</feature>
<feature type="non-terminal residue" evidence="8">
    <location>
        <position position="246"/>
    </location>
</feature>
<keyword evidence="6 7" id="KW-0472">Membrane</keyword>
<dbReference type="InterPro" id="IPR005614">
    <property type="entry name" value="NrfD-like"/>
</dbReference>
<evidence type="ECO:0000256" key="4">
    <source>
        <dbReference type="ARBA" id="ARBA00022692"/>
    </source>
</evidence>
<evidence type="ECO:0000256" key="2">
    <source>
        <dbReference type="ARBA" id="ARBA00008929"/>
    </source>
</evidence>
<dbReference type="EMBL" id="UINC01108464">
    <property type="protein sequence ID" value="SVC74582.1"/>
    <property type="molecule type" value="Genomic_DNA"/>
</dbReference>
<dbReference type="GO" id="GO:0005886">
    <property type="term" value="C:plasma membrane"/>
    <property type="evidence" value="ECO:0007669"/>
    <property type="project" value="UniProtKB-SubCell"/>
</dbReference>
<proteinExistence type="inferred from homology"/>
<evidence type="ECO:0000256" key="3">
    <source>
        <dbReference type="ARBA" id="ARBA00022475"/>
    </source>
</evidence>
<accession>A0A382PRG6</accession>
<feature type="transmembrane region" description="Helical" evidence="7">
    <location>
        <begin position="214"/>
        <end position="240"/>
    </location>
</feature>
<comment type="subcellular location">
    <subcellularLocation>
        <location evidence="1">Cell membrane</location>
        <topology evidence="1">Multi-pass membrane protein</topology>
    </subcellularLocation>
</comment>
<comment type="similarity">
    <text evidence="2">Belongs to the NrfD family.</text>
</comment>
<feature type="transmembrane region" description="Helical" evidence="7">
    <location>
        <begin position="145"/>
        <end position="165"/>
    </location>
</feature>